<evidence type="ECO:0000259" key="1">
    <source>
        <dbReference type="PROSITE" id="PS50972"/>
    </source>
</evidence>
<dbReference type="GO" id="GO:0004156">
    <property type="term" value="F:dihydropteroate synthase activity"/>
    <property type="evidence" value="ECO:0007669"/>
    <property type="project" value="UniProtKB-EC"/>
</dbReference>
<dbReference type="EMBL" id="JACRDE010000013">
    <property type="protein sequence ID" value="MBI5247920.1"/>
    <property type="molecule type" value="Genomic_DNA"/>
</dbReference>
<organism evidence="2 3">
    <name type="scientific">Desulfomonile tiedjei</name>
    <dbReference type="NCBI Taxonomy" id="2358"/>
    <lineage>
        <taxon>Bacteria</taxon>
        <taxon>Pseudomonadati</taxon>
        <taxon>Thermodesulfobacteriota</taxon>
        <taxon>Desulfomonilia</taxon>
        <taxon>Desulfomonilales</taxon>
        <taxon>Desulfomonilaceae</taxon>
        <taxon>Desulfomonile</taxon>
    </lineage>
</organism>
<dbReference type="SUPFAM" id="SSF51717">
    <property type="entry name" value="Dihydropteroate synthetase-like"/>
    <property type="match status" value="1"/>
</dbReference>
<evidence type="ECO:0000313" key="3">
    <source>
        <dbReference type="Proteomes" id="UP000807825"/>
    </source>
</evidence>
<dbReference type="Gene3D" id="3.20.20.20">
    <property type="entry name" value="Dihydropteroate synthase-like"/>
    <property type="match status" value="1"/>
</dbReference>
<proteinExistence type="predicted"/>
<protein>
    <submittedName>
        <fullName evidence="2">Dihydropteroate synthase</fullName>
        <ecNumber evidence="2">2.5.1.15</ecNumber>
    </submittedName>
</protein>
<reference evidence="2" key="1">
    <citation type="submission" date="2020-07" db="EMBL/GenBank/DDBJ databases">
        <title>Huge and variable diversity of episymbiotic CPR bacteria and DPANN archaea in groundwater ecosystems.</title>
        <authorList>
            <person name="He C.Y."/>
            <person name="Keren R."/>
            <person name="Whittaker M."/>
            <person name="Farag I.F."/>
            <person name="Doudna J."/>
            <person name="Cate J.H.D."/>
            <person name="Banfield J.F."/>
        </authorList>
    </citation>
    <scope>NUCLEOTIDE SEQUENCE</scope>
    <source>
        <strain evidence="2">NC_groundwater_1664_Pr3_B-0.1um_52_9</strain>
    </source>
</reference>
<dbReference type="Pfam" id="PF00809">
    <property type="entry name" value="Pterin_bind"/>
    <property type="match status" value="1"/>
</dbReference>
<dbReference type="AlphaFoldDB" id="A0A9D6Z1P8"/>
<dbReference type="EC" id="2.5.1.15" evidence="2"/>
<dbReference type="InterPro" id="IPR000489">
    <property type="entry name" value="Pterin-binding_dom"/>
</dbReference>
<feature type="domain" description="Pterin-binding" evidence="1">
    <location>
        <begin position="1"/>
        <end position="258"/>
    </location>
</feature>
<dbReference type="GO" id="GO:0042558">
    <property type="term" value="P:pteridine-containing compound metabolic process"/>
    <property type="evidence" value="ECO:0007669"/>
    <property type="project" value="InterPro"/>
</dbReference>
<dbReference type="Proteomes" id="UP000807825">
    <property type="component" value="Unassembled WGS sequence"/>
</dbReference>
<sequence>MLLAADNIHAMNAVVSDALRELDPRPIQELARACESNGAQFIDLNPGYLSKRNEDRMAFLVETVQEVTTARLILDSPNPRVLARGLAVCKETPVLNALSLEPHKLEEILPLAVDCQTQLVLLLMDERSFTPPSTEEKIAIAAELREHALGAGVKGENLIFDPVLPNLSWDDAHFRVSEGLKAVRLLASGAIFQEPASTMVGLSNLRSGQIARYPARFEETCLALFAGAGLKIVLANALRPELRAAFESITQMTVSDVD</sequence>
<dbReference type="PROSITE" id="PS50972">
    <property type="entry name" value="PTERIN_BINDING"/>
    <property type="match status" value="1"/>
</dbReference>
<comment type="caution">
    <text evidence="2">The sequence shown here is derived from an EMBL/GenBank/DDBJ whole genome shotgun (WGS) entry which is preliminary data.</text>
</comment>
<evidence type="ECO:0000313" key="2">
    <source>
        <dbReference type="EMBL" id="MBI5247920.1"/>
    </source>
</evidence>
<gene>
    <name evidence="2" type="ORF">HY912_00365</name>
</gene>
<dbReference type="InterPro" id="IPR011005">
    <property type="entry name" value="Dihydropteroate_synth-like_sf"/>
</dbReference>
<name>A0A9D6Z1P8_9BACT</name>
<keyword evidence="2" id="KW-0808">Transferase</keyword>
<accession>A0A9D6Z1P8</accession>